<gene>
    <name evidence="2" type="ORF">BDP27DRAFT_1329748</name>
</gene>
<dbReference type="OrthoDB" id="3258311at2759"/>
<organism evidence="2 3">
    <name type="scientific">Rhodocollybia butyracea</name>
    <dbReference type="NCBI Taxonomy" id="206335"/>
    <lineage>
        <taxon>Eukaryota</taxon>
        <taxon>Fungi</taxon>
        <taxon>Dikarya</taxon>
        <taxon>Basidiomycota</taxon>
        <taxon>Agaricomycotina</taxon>
        <taxon>Agaricomycetes</taxon>
        <taxon>Agaricomycetidae</taxon>
        <taxon>Agaricales</taxon>
        <taxon>Marasmiineae</taxon>
        <taxon>Omphalotaceae</taxon>
        <taxon>Rhodocollybia</taxon>
    </lineage>
</organism>
<accession>A0A9P5U5G9</accession>
<proteinExistence type="predicted"/>
<dbReference type="InterPro" id="IPR036047">
    <property type="entry name" value="F-box-like_dom_sf"/>
</dbReference>
<dbReference type="Proteomes" id="UP000772434">
    <property type="component" value="Unassembled WGS sequence"/>
</dbReference>
<evidence type="ECO:0000313" key="3">
    <source>
        <dbReference type="Proteomes" id="UP000772434"/>
    </source>
</evidence>
<dbReference type="SUPFAM" id="SSF81383">
    <property type="entry name" value="F-box domain"/>
    <property type="match status" value="1"/>
</dbReference>
<protein>
    <recommendedName>
        <fullName evidence="1">F-box domain-containing protein</fullName>
    </recommendedName>
</protein>
<comment type="caution">
    <text evidence="2">The sequence shown here is derived from an EMBL/GenBank/DDBJ whole genome shotgun (WGS) entry which is preliminary data.</text>
</comment>
<dbReference type="EMBL" id="JADNRY010000080">
    <property type="protein sequence ID" value="KAF9066961.1"/>
    <property type="molecule type" value="Genomic_DNA"/>
</dbReference>
<name>A0A9P5U5G9_9AGAR</name>
<dbReference type="PROSITE" id="PS50181">
    <property type="entry name" value="FBOX"/>
    <property type="match status" value="1"/>
</dbReference>
<dbReference type="SUPFAM" id="SSF52047">
    <property type="entry name" value="RNI-like"/>
    <property type="match status" value="1"/>
</dbReference>
<dbReference type="AlphaFoldDB" id="A0A9P5U5G9"/>
<evidence type="ECO:0000259" key="1">
    <source>
        <dbReference type="PROSITE" id="PS50181"/>
    </source>
</evidence>
<keyword evidence="3" id="KW-1185">Reference proteome</keyword>
<dbReference type="InterPro" id="IPR001810">
    <property type="entry name" value="F-box_dom"/>
</dbReference>
<sequence>MDPHSLEEVNKTIYLRSRWPELRPYENLEYDAQMYSRRRLPESEREELVPVTLEDNLDEDKGRYEEDPDYFRVFHYFRFFTVIEGFLKGNLDLTGRHETRLNELKPIWERFFTDFARLNNSACASLVHEEEEKACHLQSTLSYEVPKEEWKEFRLKWKIPRRIELNQAVRHTEWIRQLYVLHPDGPKIQKMCLLDLPTEVLDLMLSTASLKDARRLSATNKRLYQLGRQHTFKPFSWAQILPFPSKLTEDRESLILKARARFLEYSDFVQSQPDIMVRVNTLRFQNFARLLSETLDGSFTPHVLDSKTFFPPITSSLNKTISLAHNVGVLNLTHLDITRDLMQTLVQLVHLHSIRLSYSMQDDDLTHAIIGNELPLCGKVQFLELSSYSVDFRHPSDENTWLLLLLFPNILTFDYLSPPRNAIWSPPIPSLLSEDSAPSLATFKSLQKLFLSHYIDVPFVANSFRKLSAINSASFPLTHLKLHSCFGYFDSVIIDLLEALHSGSASLEVLILIGLQDADLVLFERITEFFPDILELSLDRRTGNRQTPPVQWPHPTWEYARYFARFTRLRHFSWNLLFLTTNLPRPMLVFERQAEIEHQLSIIHTPPLSRAELEEAFEDDAELLRLFKKAEKDTYDCFGWNTARLFSVHCPTLETFWDGCRSWFEVRISGQRLKDEFPSPRWDPMIPYRYDYSRV</sequence>
<evidence type="ECO:0000313" key="2">
    <source>
        <dbReference type="EMBL" id="KAF9066961.1"/>
    </source>
</evidence>
<reference evidence="2" key="1">
    <citation type="submission" date="2020-11" db="EMBL/GenBank/DDBJ databases">
        <authorList>
            <consortium name="DOE Joint Genome Institute"/>
            <person name="Ahrendt S."/>
            <person name="Riley R."/>
            <person name="Andreopoulos W."/>
            <person name="Labutti K."/>
            <person name="Pangilinan J."/>
            <person name="Ruiz-Duenas F.J."/>
            <person name="Barrasa J.M."/>
            <person name="Sanchez-Garcia M."/>
            <person name="Camarero S."/>
            <person name="Miyauchi S."/>
            <person name="Serrano A."/>
            <person name="Linde D."/>
            <person name="Babiker R."/>
            <person name="Drula E."/>
            <person name="Ayuso-Fernandez I."/>
            <person name="Pacheco R."/>
            <person name="Padilla G."/>
            <person name="Ferreira P."/>
            <person name="Barriuso J."/>
            <person name="Kellner H."/>
            <person name="Castanera R."/>
            <person name="Alfaro M."/>
            <person name="Ramirez L."/>
            <person name="Pisabarro A.G."/>
            <person name="Kuo A."/>
            <person name="Tritt A."/>
            <person name="Lipzen A."/>
            <person name="He G."/>
            <person name="Yan M."/>
            <person name="Ng V."/>
            <person name="Cullen D."/>
            <person name="Martin F."/>
            <person name="Rosso M.-N."/>
            <person name="Henrissat B."/>
            <person name="Hibbett D."/>
            <person name="Martinez A.T."/>
            <person name="Grigoriev I.V."/>
        </authorList>
    </citation>
    <scope>NUCLEOTIDE SEQUENCE</scope>
    <source>
        <strain evidence="2">AH 40177</strain>
    </source>
</reference>
<feature type="domain" description="F-box" evidence="1">
    <location>
        <begin position="190"/>
        <end position="240"/>
    </location>
</feature>